<dbReference type="OrthoDB" id="244235at2759"/>
<dbReference type="InterPro" id="IPR036420">
    <property type="entry name" value="BRCT_dom_sf"/>
</dbReference>
<feature type="region of interest" description="Disordered" evidence="1">
    <location>
        <begin position="21"/>
        <end position="50"/>
    </location>
</feature>
<evidence type="ECO:0000313" key="3">
    <source>
        <dbReference type="EMBL" id="GET89263.1"/>
    </source>
</evidence>
<feature type="region of interest" description="Disordered" evidence="1">
    <location>
        <begin position="1130"/>
        <end position="1179"/>
    </location>
</feature>
<feature type="region of interest" description="Disordered" evidence="1">
    <location>
        <begin position="192"/>
        <end position="273"/>
    </location>
</feature>
<feature type="region of interest" description="Disordered" evidence="1">
    <location>
        <begin position="478"/>
        <end position="580"/>
    </location>
</feature>
<dbReference type="InterPro" id="IPR001357">
    <property type="entry name" value="BRCT_dom"/>
</dbReference>
<feature type="region of interest" description="Disordered" evidence="1">
    <location>
        <begin position="1054"/>
        <end position="1077"/>
    </location>
</feature>
<name>A0A640KI76_LEITA</name>
<dbReference type="VEuPathDB" id="TriTrypDB:LtaPh_2516600"/>
<reference evidence="3" key="1">
    <citation type="submission" date="2019-11" db="EMBL/GenBank/DDBJ databases">
        <title>Leishmania tarentolae CDS.</title>
        <authorList>
            <person name="Goto Y."/>
            <person name="Yamagishi J."/>
        </authorList>
    </citation>
    <scope>NUCLEOTIDE SEQUENCE [LARGE SCALE GENOMIC DNA]</scope>
    <source>
        <strain evidence="3">Parrot Tar II</strain>
    </source>
</reference>
<feature type="compositionally biased region" description="Low complexity" evidence="1">
    <location>
        <begin position="1054"/>
        <end position="1063"/>
    </location>
</feature>
<feature type="compositionally biased region" description="Polar residues" evidence="1">
    <location>
        <begin position="325"/>
        <end position="344"/>
    </location>
</feature>
<feature type="compositionally biased region" description="Polar residues" evidence="1">
    <location>
        <begin position="1130"/>
        <end position="1142"/>
    </location>
</feature>
<feature type="compositionally biased region" description="Basic and acidic residues" evidence="1">
    <location>
        <begin position="27"/>
        <end position="50"/>
    </location>
</feature>
<accession>A0A640KI76</accession>
<sequence>MSATATSRPLSGVRVFLHIRQGPGNEDSERRNHSRRSVDHATERNRYGSRASARDILRTARVHVQQLGATLALSEAAADLVVFHRGSASFLEAAHVKFKTVVSPDYLAACVAADQRVSIAPYVVTPTPTATAAMCTTPAHKSSDFLSSAAHSSHASAASLGYACSATTATDGTPSSSGGVTKSIGSATHCAVEAPSRATRSPLKSGTQMNTLSKDSTRPPVFHGLLLLDDEDEDDGKADSQQCRGATPARGVTVSDEDSATSSGATESHRRLSSISNRKANAMLCAAGQFQGDGADSQQGRSETHAKRSAHLASTVAFELDEDITQQPSSGTASTPQLTPSSRYDTGCRGGHGVNVVALPSSCRNERVAASVKTGEAAMEEEDAIRHAVLRSTATATVTRRRGRPHKHASSAPKEAYTVSSLADSVASDRGATATRSRDPFLNGEGSSQHQLLPQAAPAPSLSEANVAVTQSLAESSLRAPTAAAQPQMPSAMSAAPTRTTVKRPRSSNGADSCTEKPVLHTRAKPSDKPQRRRQSRRKQEDVGCSAVQEVRKPRKQKQQQQRQLCAQRHRRVSSRGRTSVLPDLECTPVSEVPVSMTFTDLTFLRQLAWEDEKDRAAVARLCVLVFLDGLADVDAAAVALSYFLRDVVEQLGATCVILGNGAGDDSGDGWCWFSRHKRAHVERAPRIAKKPTHLVVSSHAVLTPDVLYYKALGIPIVTPQWLYDAIALGAFPVVLPHVHAHPVYGDRQVADAGVAAAVPLTAVSVPYRGELLGAEEGDGDAVEKKAVRAGATPGVRCLPRCGVSSILRQLRKEVADEYVPAAEQAMRPFYVPIFQDRMFYLHVPPVDLANANATGGGAGPLRSGRASRNDCSENYLGDATAALAQVKELLRVLGGTVTRNVESTYLDLVIDLTGFYDNVVEVGLTAREQQSQQQQTRTLRESLSCAFQEALQRVSMQSVSMDAEAALAAPAASPTAPPVVGIAWLIHSILTRQWTATDSFILTEHPLAKHISAARPQAQVDGTVTTGVTMSHKHTTGSGVVAAPVVEGARVAAGAPAAKKTPYTPPAPPSHEEAAESLSSSVWSALVAAAAAPQLKRTRGPQASLKHAGHQLGTQEIARILSDAQLQSLSVPDAATPSTPESAHPPHQSATTSLCMEEEENLSFGRRQCSDGDYDDVV</sequence>
<dbReference type="PROSITE" id="PS50172">
    <property type="entry name" value="BRCT"/>
    <property type="match status" value="1"/>
</dbReference>
<dbReference type="EMBL" id="BLBS01000034">
    <property type="protein sequence ID" value="GET89263.1"/>
    <property type="molecule type" value="Genomic_DNA"/>
</dbReference>
<feature type="region of interest" description="Disordered" evidence="1">
    <location>
        <begin position="398"/>
        <end position="459"/>
    </location>
</feature>
<comment type="caution">
    <text evidence="3">The sequence shown here is derived from an EMBL/GenBank/DDBJ whole genome shotgun (WGS) entry which is preliminary data.</text>
</comment>
<dbReference type="AlphaFoldDB" id="A0A640KI76"/>
<dbReference type="Proteomes" id="UP000419144">
    <property type="component" value="Unassembled WGS sequence"/>
</dbReference>
<feature type="region of interest" description="Disordered" evidence="1">
    <location>
        <begin position="291"/>
        <end position="310"/>
    </location>
</feature>
<protein>
    <recommendedName>
        <fullName evidence="2">BRCT domain-containing protein</fullName>
    </recommendedName>
</protein>
<proteinExistence type="predicted"/>
<evidence type="ECO:0000256" key="1">
    <source>
        <dbReference type="SAM" id="MobiDB-lite"/>
    </source>
</evidence>
<dbReference type="Gene3D" id="3.40.50.10190">
    <property type="entry name" value="BRCT domain"/>
    <property type="match status" value="1"/>
</dbReference>
<dbReference type="CDD" id="cd00027">
    <property type="entry name" value="BRCT"/>
    <property type="match status" value="1"/>
</dbReference>
<evidence type="ECO:0000259" key="2">
    <source>
        <dbReference type="PROSITE" id="PS50172"/>
    </source>
</evidence>
<feature type="domain" description="BRCT" evidence="2">
    <location>
        <begin position="688"/>
        <end position="727"/>
    </location>
</feature>
<feature type="compositionally biased region" description="Polar residues" evidence="1">
    <location>
        <begin position="198"/>
        <end position="214"/>
    </location>
</feature>
<feature type="compositionally biased region" description="Basic and acidic residues" evidence="1">
    <location>
        <begin position="514"/>
        <end position="530"/>
    </location>
</feature>
<keyword evidence="4" id="KW-1185">Reference proteome</keyword>
<dbReference type="SUPFAM" id="SSF52113">
    <property type="entry name" value="BRCT domain"/>
    <property type="match status" value="1"/>
</dbReference>
<gene>
    <name evidence="3" type="ORF">LtaPh_2516600</name>
</gene>
<evidence type="ECO:0000313" key="4">
    <source>
        <dbReference type="Proteomes" id="UP000419144"/>
    </source>
</evidence>
<organism evidence="3 4">
    <name type="scientific">Leishmania tarentolae</name>
    <name type="common">Sauroleishmania tarentolae</name>
    <dbReference type="NCBI Taxonomy" id="5689"/>
    <lineage>
        <taxon>Eukaryota</taxon>
        <taxon>Discoba</taxon>
        <taxon>Euglenozoa</taxon>
        <taxon>Kinetoplastea</taxon>
        <taxon>Metakinetoplastina</taxon>
        <taxon>Trypanosomatida</taxon>
        <taxon>Trypanosomatidae</taxon>
        <taxon>Leishmaniinae</taxon>
        <taxon>Leishmania</taxon>
        <taxon>lizard Leishmania</taxon>
    </lineage>
</organism>
<feature type="region of interest" description="Disordered" evidence="1">
    <location>
        <begin position="323"/>
        <end position="346"/>
    </location>
</feature>
<feature type="compositionally biased region" description="Basic residues" evidence="1">
    <location>
        <begin position="399"/>
        <end position="409"/>
    </location>
</feature>